<name>A0A2P5BID9_TREOI</name>
<evidence type="ECO:0000313" key="1">
    <source>
        <dbReference type="EMBL" id="PON48561.1"/>
    </source>
</evidence>
<dbReference type="Proteomes" id="UP000237000">
    <property type="component" value="Unassembled WGS sequence"/>
</dbReference>
<evidence type="ECO:0000313" key="2">
    <source>
        <dbReference type="Proteomes" id="UP000237000"/>
    </source>
</evidence>
<proteinExistence type="predicted"/>
<accession>A0A2P5BID9</accession>
<protein>
    <submittedName>
        <fullName evidence="1">Uncharacterized protein</fullName>
    </submittedName>
</protein>
<dbReference type="InParanoid" id="A0A2P5BID9"/>
<reference evidence="2" key="1">
    <citation type="submission" date="2016-06" db="EMBL/GenBank/DDBJ databases">
        <title>Parallel loss of symbiosis genes in relatives of nitrogen-fixing non-legume Parasponia.</title>
        <authorList>
            <person name="Van Velzen R."/>
            <person name="Holmer R."/>
            <person name="Bu F."/>
            <person name="Rutten L."/>
            <person name="Van Zeijl A."/>
            <person name="Liu W."/>
            <person name="Santuari L."/>
            <person name="Cao Q."/>
            <person name="Sharma T."/>
            <person name="Shen D."/>
            <person name="Roswanjaya Y."/>
            <person name="Wardhani T."/>
            <person name="Kalhor M.S."/>
            <person name="Jansen J."/>
            <person name="Van den Hoogen J."/>
            <person name="Gungor B."/>
            <person name="Hartog M."/>
            <person name="Hontelez J."/>
            <person name="Verver J."/>
            <person name="Yang W.-C."/>
            <person name="Schijlen E."/>
            <person name="Repin R."/>
            <person name="Schilthuizen M."/>
            <person name="Schranz E."/>
            <person name="Heidstra R."/>
            <person name="Miyata K."/>
            <person name="Fedorova E."/>
            <person name="Kohlen W."/>
            <person name="Bisseling T."/>
            <person name="Smit S."/>
            <person name="Geurts R."/>
        </authorList>
    </citation>
    <scope>NUCLEOTIDE SEQUENCE [LARGE SCALE GENOMIC DNA]</scope>
    <source>
        <strain evidence="2">cv. RG33-2</strain>
    </source>
</reference>
<dbReference type="AlphaFoldDB" id="A0A2P5BID9"/>
<gene>
    <name evidence="1" type="ORF">TorRG33x02_320100</name>
</gene>
<organism evidence="1 2">
    <name type="scientific">Trema orientale</name>
    <name type="common">Charcoal tree</name>
    <name type="synonym">Celtis orientalis</name>
    <dbReference type="NCBI Taxonomy" id="63057"/>
    <lineage>
        <taxon>Eukaryota</taxon>
        <taxon>Viridiplantae</taxon>
        <taxon>Streptophyta</taxon>
        <taxon>Embryophyta</taxon>
        <taxon>Tracheophyta</taxon>
        <taxon>Spermatophyta</taxon>
        <taxon>Magnoliopsida</taxon>
        <taxon>eudicotyledons</taxon>
        <taxon>Gunneridae</taxon>
        <taxon>Pentapetalae</taxon>
        <taxon>rosids</taxon>
        <taxon>fabids</taxon>
        <taxon>Rosales</taxon>
        <taxon>Cannabaceae</taxon>
        <taxon>Trema</taxon>
    </lineage>
</organism>
<dbReference type="OrthoDB" id="10332244at2759"/>
<sequence length="141" mass="16940">MSNHHRDKEVMFVAQVRFKEFIHLHCLTTRKCKRTGDVTDLGCEKAIDCPGNWRTPVVPPPPDRDELKILKINCYYWQRKTIVHMPEVRKCSHENSVELYYLNDSLDFNDLLSFMRNDMKRRRNDNSVRRMIFKSFMKTCL</sequence>
<keyword evidence="2" id="KW-1185">Reference proteome</keyword>
<dbReference type="EMBL" id="JXTC01000515">
    <property type="protein sequence ID" value="PON48561.1"/>
    <property type="molecule type" value="Genomic_DNA"/>
</dbReference>
<comment type="caution">
    <text evidence="1">The sequence shown here is derived from an EMBL/GenBank/DDBJ whole genome shotgun (WGS) entry which is preliminary data.</text>
</comment>